<proteinExistence type="inferred from homology"/>
<organism evidence="5 6">
    <name type="scientific">Kribbella karoonensis</name>
    <dbReference type="NCBI Taxonomy" id="324851"/>
    <lineage>
        <taxon>Bacteria</taxon>
        <taxon>Bacillati</taxon>
        <taxon>Actinomycetota</taxon>
        <taxon>Actinomycetes</taxon>
        <taxon>Propionibacteriales</taxon>
        <taxon>Kribbellaceae</taxon>
        <taxon>Kribbella</taxon>
    </lineage>
</organism>
<dbReference type="InterPro" id="IPR005650">
    <property type="entry name" value="BlaI_family"/>
</dbReference>
<accession>A0ABN2E5E9</accession>
<dbReference type="Gene3D" id="6.10.140.850">
    <property type="match status" value="1"/>
</dbReference>
<protein>
    <submittedName>
        <fullName evidence="5">BlaI/MecI/CopY family transcriptional regulator</fullName>
    </submittedName>
</protein>
<dbReference type="InterPro" id="IPR036388">
    <property type="entry name" value="WH-like_DNA-bd_sf"/>
</dbReference>
<evidence type="ECO:0000256" key="3">
    <source>
        <dbReference type="ARBA" id="ARBA00023125"/>
    </source>
</evidence>
<evidence type="ECO:0000256" key="2">
    <source>
        <dbReference type="ARBA" id="ARBA00023015"/>
    </source>
</evidence>
<comment type="caution">
    <text evidence="5">The sequence shown here is derived from an EMBL/GenBank/DDBJ whole genome shotgun (WGS) entry which is preliminary data.</text>
</comment>
<keyword evidence="2" id="KW-0805">Transcription regulation</keyword>
<dbReference type="SUPFAM" id="SSF46785">
    <property type="entry name" value="Winged helix' DNA-binding domain"/>
    <property type="match status" value="1"/>
</dbReference>
<dbReference type="EMBL" id="BAAAND010000008">
    <property type="protein sequence ID" value="GAA1595198.1"/>
    <property type="molecule type" value="Genomic_DNA"/>
</dbReference>
<evidence type="ECO:0000256" key="4">
    <source>
        <dbReference type="ARBA" id="ARBA00023163"/>
    </source>
</evidence>
<keyword evidence="4" id="KW-0804">Transcription</keyword>
<gene>
    <name evidence="5" type="ORF">GCM10009742_47390</name>
</gene>
<name>A0ABN2E5E9_9ACTN</name>
<dbReference type="Gene3D" id="1.10.10.10">
    <property type="entry name" value="Winged helix-like DNA-binding domain superfamily/Winged helix DNA-binding domain"/>
    <property type="match status" value="1"/>
</dbReference>
<dbReference type="Proteomes" id="UP001500190">
    <property type="component" value="Unassembled WGS sequence"/>
</dbReference>
<sequence length="132" mass="14769">MAGSRRLRPFGELEAAIMERLWEAGAQRSVREVVDALQTRRPLAYTTVMTVLDNLFRKGWVTRELDGRAWRYEAAVTRQEYAAALMNDALAGTSDRAGALAKFVEEIDAEDADVLSRALADALAQRRREAGR</sequence>
<evidence type="ECO:0000256" key="1">
    <source>
        <dbReference type="ARBA" id="ARBA00011046"/>
    </source>
</evidence>
<keyword evidence="3" id="KW-0238">DNA-binding</keyword>
<comment type="similarity">
    <text evidence="1">Belongs to the BlaI transcriptional regulatory family.</text>
</comment>
<dbReference type="InterPro" id="IPR036390">
    <property type="entry name" value="WH_DNA-bd_sf"/>
</dbReference>
<reference evidence="5 6" key="1">
    <citation type="journal article" date="2019" name="Int. J. Syst. Evol. Microbiol.">
        <title>The Global Catalogue of Microorganisms (GCM) 10K type strain sequencing project: providing services to taxonomists for standard genome sequencing and annotation.</title>
        <authorList>
            <consortium name="The Broad Institute Genomics Platform"/>
            <consortium name="The Broad Institute Genome Sequencing Center for Infectious Disease"/>
            <person name="Wu L."/>
            <person name="Ma J."/>
        </authorList>
    </citation>
    <scope>NUCLEOTIDE SEQUENCE [LARGE SCALE GENOMIC DNA]</scope>
    <source>
        <strain evidence="5 6">JCM 14304</strain>
    </source>
</reference>
<dbReference type="Pfam" id="PF03965">
    <property type="entry name" value="Penicillinase_R"/>
    <property type="match status" value="1"/>
</dbReference>
<evidence type="ECO:0000313" key="6">
    <source>
        <dbReference type="Proteomes" id="UP001500190"/>
    </source>
</evidence>
<dbReference type="RefSeq" id="WP_344194894.1">
    <property type="nucleotide sequence ID" value="NZ_BAAAND010000008.1"/>
</dbReference>
<keyword evidence="6" id="KW-1185">Reference proteome</keyword>
<dbReference type="PIRSF" id="PIRSF019455">
    <property type="entry name" value="CopR_AtkY"/>
    <property type="match status" value="1"/>
</dbReference>
<evidence type="ECO:0000313" key="5">
    <source>
        <dbReference type="EMBL" id="GAA1595198.1"/>
    </source>
</evidence>